<protein>
    <recommendedName>
        <fullName evidence="3">Glycosyltransferase like family protein</fullName>
    </recommendedName>
</protein>
<accession>A0AAX3LTU0</accession>
<gene>
    <name evidence="1" type="ORF">PL336_16940</name>
</gene>
<dbReference type="Gene3D" id="3.90.550.10">
    <property type="entry name" value="Spore Coat Polysaccharide Biosynthesis Protein SpsA, Chain A"/>
    <property type="match status" value="1"/>
</dbReference>
<dbReference type="SUPFAM" id="SSF53448">
    <property type="entry name" value="Nucleotide-diphospho-sugar transferases"/>
    <property type="match status" value="1"/>
</dbReference>
<keyword evidence="1" id="KW-0614">Plasmid</keyword>
<reference evidence="1" key="1">
    <citation type="submission" date="2023-01" db="EMBL/GenBank/DDBJ databases">
        <title>Comparative genomic analysis of cold water coral derived Sulfitobacter faviae: insights into their metabolism and habitat adaptation.</title>
        <authorList>
            <person name="Guo Y."/>
            <person name="Lin S."/>
            <person name="Huang Z."/>
            <person name="Tang K."/>
            <person name="Wang X."/>
        </authorList>
    </citation>
    <scope>NUCLEOTIDE SEQUENCE</scope>
    <source>
        <strain evidence="1">SCSIO W_1865</strain>
        <plasmid evidence="1">unnamed1</plasmid>
    </source>
</reference>
<evidence type="ECO:0000313" key="2">
    <source>
        <dbReference type="Proteomes" id="UP001210770"/>
    </source>
</evidence>
<dbReference type="Proteomes" id="UP001210770">
    <property type="component" value="Plasmid unnamed1"/>
</dbReference>
<dbReference type="EMBL" id="CP116424">
    <property type="protein sequence ID" value="WCE71940.1"/>
    <property type="molecule type" value="Genomic_DNA"/>
</dbReference>
<evidence type="ECO:0000313" key="1">
    <source>
        <dbReference type="EMBL" id="WCE71940.1"/>
    </source>
</evidence>
<dbReference type="InterPro" id="IPR029044">
    <property type="entry name" value="Nucleotide-diphossugar_trans"/>
</dbReference>
<proteinExistence type="predicted"/>
<organism evidence="1 2">
    <name type="scientific">Sulfitobacter faviae</name>
    <dbReference type="NCBI Taxonomy" id="1775881"/>
    <lineage>
        <taxon>Bacteria</taxon>
        <taxon>Pseudomonadati</taxon>
        <taxon>Pseudomonadota</taxon>
        <taxon>Alphaproteobacteria</taxon>
        <taxon>Rhodobacterales</taxon>
        <taxon>Roseobacteraceae</taxon>
        <taxon>Sulfitobacter</taxon>
    </lineage>
</organism>
<evidence type="ECO:0008006" key="3">
    <source>
        <dbReference type="Google" id="ProtNLM"/>
    </source>
</evidence>
<geneLocation type="plasmid" evidence="1 2">
    <name>unnamed1</name>
</geneLocation>
<dbReference type="AlphaFoldDB" id="A0AAX3LTU0"/>
<name>A0AAX3LTU0_9RHOB</name>
<sequence length="274" mass="30681">MRDTLSPIFVTKPLPSEKEFSIVSLVATQERYDRLLRSLSAKGFNNENSEFLAIDNRNGNSFDGYSALRGVLPGLSGHYVLFTHDDIELISDGIDELRRLLAKLEVLDPKWMLAGNAGGVFIGSGDTHFLHLDDPHGSFRLPTSDPVRVWGLDENFLIMPRHRMPLPSLDFSGFHLFATDMCLQARAAGGTSYVIPFLLRHHGKGLVDGTYPKAQERLERKYSQLSVKGRIQTPAAALAFGWRAKLNAFLSRQGQRLYRIKAKFGRLFARLGGH</sequence>
<dbReference type="RefSeq" id="WP_271690080.1">
    <property type="nucleotide sequence ID" value="NZ_CP116424.1"/>
</dbReference>